<keyword evidence="4" id="KW-1185">Reference proteome</keyword>
<dbReference type="RefSeq" id="WP_377087622.1">
    <property type="nucleotide sequence ID" value="NZ_JBHSJL010000014.1"/>
</dbReference>
<evidence type="ECO:0000256" key="1">
    <source>
        <dbReference type="SAM" id="MobiDB-lite"/>
    </source>
</evidence>
<sequence length="1212" mass="135212">MKQSKPTPHPSAHPRGFALIASLSIMVLLIMVTVGMLTLSKQESRSSEEEKAMMVARANARLALMLALAQIQEAVGPDQRTTATAGILDDNPFTEEIDGINNPHFLGVWRTDGLEYAGINAGIFVDQNGRLFDKRVQDDKTPGPQCLEWLVSGDVSNVRDPLPGNEGTDFLTIARDPETTDGTNDVKVPLVSIESSSLHQGSYAYWVADENLKAKINLPDPNKDKNPNWSDPGDGGFAKLFAPASNNMSERWTDHNELTEEQNHKILSNESVELALSEVGSGTTFHDFTTHSYSLFTNLRDGGLQQDLTAYLESSSSLPALGPNRPGINDSDPIINKISQRETVSPRFSALKSWYQLSDAVSGPLGNRSIEPQFPDMVGNRVALASVSKQQITPVMTEAMLYMRHTFNNRQPILLYYPRVVLWNPYNVKLQSKGYFVYFHSDKNTQMDIRYQGDQQGDPFLSADADINFNFTSNWERRPIFYLEPTELQPGEALVFTTKSAASMLGGKARKLNYEGSDLRGNVLSAREDPADKYCFYSGLHLRLPGIADWQFEASLPSNTNMDTISYSHPEELTWHGSSETQSIVLYADNASSPVGYRDLPSGDVPEISAMRFDNYSRDNNGRWGPSYTPTPQYTRISDALAAGPDTITHFGGRMRWFDPDYSNKVFGEALREPWYNAPMAFGNVRSPNHFRWLRDNMYGQRYSDINTGTGGARSHLYSYGMIAQTRQATGWLDPAVLPTLSSSLRYRTAVFQSADTANAFRTYPMFEIPNKEVGLFSLAGLTHAQVSRYWWQPTYPIANSLAPNNVPLHTTALDNANNQESKEKSETLSTLILGHNDPITQLSQTSGNPLTTDLSFELNYSLWDRFFLSGLSYSQGSGGWNNGTWPDEEPLPNPRLILNPYNSKSGEFAETADFNKAASSLLINGGFNVNSISVKAWEATLKSFRDITLKTRDGKEEHTSYIFSRFLVPETTGPSNEPRLFNNTYQEDGLWNGYRSLTDEQITTLAENIVRENKRRGPYLTMADFINRRLSDKSDETQIARSSALQTAIDNSPINARLDNKPDTTYNMPKASTADSGAYVYGAEYWGGHSRTPKNQTYETFNTRDSENNTRSKATGAPGYLMASDILQQIGSFITARSDTFVIRAYGDARDANGNIISHAYCEAVIQRTTTPIEPDPATGNLDPIPPEKDKPHFGRKCEIVAFRWLKNDEI</sequence>
<keyword evidence="2" id="KW-1133">Transmembrane helix</keyword>
<feature type="region of interest" description="Disordered" evidence="1">
    <location>
        <begin position="1097"/>
        <end position="1117"/>
    </location>
</feature>
<comment type="caution">
    <text evidence="3">The sequence shown here is derived from an EMBL/GenBank/DDBJ whole genome shotgun (WGS) entry which is preliminary data.</text>
</comment>
<dbReference type="EMBL" id="JBHUJB010000047">
    <property type="protein sequence ID" value="MFD2159580.1"/>
    <property type="molecule type" value="Genomic_DNA"/>
</dbReference>
<dbReference type="Proteomes" id="UP001597389">
    <property type="component" value="Unassembled WGS sequence"/>
</dbReference>
<accession>A0ABW4ZD21</accession>
<keyword evidence="2" id="KW-0812">Transmembrane</keyword>
<evidence type="ECO:0000313" key="3">
    <source>
        <dbReference type="EMBL" id="MFD2159580.1"/>
    </source>
</evidence>
<feature type="transmembrane region" description="Helical" evidence="2">
    <location>
        <begin position="16"/>
        <end position="40"/>
    </location>
</feature>
<gene>
    <name evidence="3" type="ORF">ACFSW8_11765</name>
</gene>
<proteinExistence type="predicted"/>
<evidence type="ECO:0000256" key="2">
    <source>
        <dbReference type="SAM" id="Phobius"/>
    </source>
</evidence>
<name>A0ABW4ZD21_9BACT</name>
<keyword evidence="2" id="KW-0472">Membrane</keyword>
<evidence type="ECO:0008006" key="5">
    <source>
        <dbReference type="Google" id="ProtNLM"/>
    </source>
</evidence>
<evidence type="ECO:0000313" key="4">
    <source>
        <dbReference type="Proteomes" id="UP001597389"/>
    </source>
</evidence>
<organism evidence="3 4">
    <name type="scientific">Rubritalea tangerina</name>
    <dbReference type="NCBI Taxonomy" id="430798"/>
    <lineage>
        <taxon>Bacteria</taxon>
        <taxon>Pseudomonadati</taxon>
        <taxon>Verrucomicrobiota</taxon>
        <taxon>Verrucomicrobiia</taxon>
        <taxon>Verrucomicrobiales</taxon>
        <taxon>Rubritaleaceae</taxon>
        <taxon>Rubritalea</taxon>
    </lineage>
</organism>
<reference evidence="4" key="1">
    <citation type="journal article" date="2019" name="Int. J. Syst. Evol. Microbiol.">
        <title>The Global Catalogue of Microorganisms (GCM) 10K type strain sequencing project: providing services to taxonomists for standard genome sequencing and annotation.</title>
        <authorList>
            <consortium name="The Broad Institute Genomics Platform"/>
            <consortium name="The Broad Institute Genome Sequencing Center for Infectious Disease"/>
            <person name="Wu L."/>
            <person name="Ma J."/>
        </authorList>
    </citation>
    <scope>NUCLEOTIDE SEQUENCE [LARGE SCALE GENOMIC DNA]</scope>
    <source>
        <strain evidence="4">CCUG 57942</strain>
    </source>
</reference>
<protein>
    <recommendedName>
        <fullName evidence="5">Verru_Chthon cassette protein A</fullName>
    </recommendedName>
</protein>